<accession>A0AC61PM43</accession>
<dbReference type="EMBL" id="FWXZ01000003">
    <property type="protein sequence ID" value="SMC67162.1"/>
    <property type="molecule type" value="Genomic_DNA"/>
</dbReference>
<gene>
    <name evidence="1" type="ORF">SAMN06297397_1912</name>
</gene>
<protein>
    <submittedName>
        <fullName evidence="1">Efflux protein, MATE family</fullName>
    </submittedName>
</protein>
<evidence type="ECO:0000313" key="2">
    <source>
        <dbReference type="Proteomes" id="UP000192328"/>
    </source>
</evidence>
<evidence type="ECO:0000313" key="1">
    <source>
        <dbReference type="EMBL" id="SMC67162.1"/>
    </source>
</evidence>
<name>A0AC61PM43_9FIRM</name>
<proteinExistence type="predicted"/>
<comment type="caution">
    <text evidence="1">The sequence shown here is derived from an EMBL/GenBank/DDBJ whole genome shotgun (WGS) entry which is preliminary data.</text>
</comment>
<reference evidence="1" key="1">
    <citation type="submission" date="2017-04" db="EMBL/GenBank/DDBJ databases">
        <authorList>
            <person name="Varghese N."/>
            <person name="Submissions S."/>
        </authorList>
    </citation>
    <scope>NUCLEOTIDE SEQUENCE</scope>
    <source>
        <strain evidence="1">WTE2008</strain>
    </source>
</reference>
<dbReference type="Proteomes" id="UP000192328">
    <property type="component" value="Unassembled WGS sequence"/>
</dbReference>
<sequence length="469" mass="50148">MDKAVKAHFLRGSGKHTFPKGNATMNMTEGRPLALLSVFALPLLIGNLFQQAYNLADSMIVGRLLGADALAAVGATGSISFLFFSILNGISGGCGIVTAQFFGAKKDELVYKAIANSAYITLAFSLLTGTLAFCLVPTVLTWMGTPQEILPDAIVYMRMTSASVPLIAVYNYASSMQRALGDSRTPLYFLIVSCILNVVLDLLFVGAFGLGVFGAAFATMLSQLLAGSGSLLFAFRRNPYFRINAKLRAFDAQIAKKAIRLGLPLALQWSLIAISTTALQSVVNTFGSTAMAAYTATNRLEQLVQQPFGSMSMALSTYAGQNMGAGKMKRIRTGFRDSLLAMLVVAGMMTLIMQLFGGSLVGMFVHETNVIDLGGRALKITSLFYAFLGIIYVSRGVLNGVGDAVFSFINGIVEIAGRVGLPLLLLGLTASGVWSIWITAGVTWMLAGLSCILRYVSWRKKTGKQQEAD</sequence>
<organism evidence="1 2">
    <name type="scientific">Aristaeella lactis</name>
    <dbReference type="NCBI Taxonomy" id="3046383"/>
    <lineage>
        <taxon>Bacteria</taxon>
        <taxon>Bacillati</taxon>
        <taxon>Bacillota</taxon>
        <taxon>Clostridia</taxon>
        <taxon>Eubacteriales</taxon>
        <taxon>Aristaeellaceae</taxon>
        <taxon>Aristaeella</taxon>
    </lineage>
</organism>
<keyword evidence="2" id="KW-1185">Reference proteome</keyword>